<dbReference type="InParanoid" id="L9L1Q7"/>
<feature type="transmembrane region" description="Helical" evidence="7">
    <location>
        <begin position="76"/>
        <end position="94"/>
    </location>
</feature>
<feature type="region of interest" description="Disordered" evidence="8">
    <location>
        <begin position="1305"/>
        <end position="1384"/>
    </location>
</feature>
<evidence type="ECO:0000313" key="10">
    <source>
        <dbReference type="EMBL" id="ELW69120.1"/>
    </source>
</evidence>
<dbReference type="Proteomes" id="UP000011518">
    <property type="component" value="Unassembled WGS sequence"/>
</dbReference>
<keyword evidence="6 7" id="KW-0472">Membrane</keyword>
<dbReference type="PANTHER" id="PTHR23302">
    <property type="entry name" value="TRANSMEMBRANE CHANNEL-RELATED"/>
    <property type="match status" value="1"/>
</dbReference>
<dbReference type="EMBL" id="KB320547">
    <property type="protein sequence ID" value="ELW69120.1"/>
    <property type="molecule type" value="Genomic_DNA"/>
</dbReference>
<dbReference type="Pfam" id="PF03062">
    <property type="entry name" value="MBOAT"/>
    <property type="match status" value="1"/>
</dbReference>
<keyword evidence="3 7" id="KW-0812">Transmembrane</keyword>
<dbReference type="SMART" id="SM01083">
    <property type="entry name" value="Cir_N"/>
    <property type="match status" value="1"/>
</dbReference>
<dbReference type="Pfam" id="PF10197">
    <property type="entry name" value="Cir_N"/>
    <property type="match status" value="1"/>
</dbReference>
<feature type="transmembrane region" description="Helical" evidence="7">
    <location>
        <begin position="666"/>
        <end position="688"/>
    </location>
</feature>
<feature type="transmembrane region" description="Helical" evidence="7">
    <location>
        <begin position="1149"/>
        <end position="1172"/>
    </location>
</feature>
<dbReference type="InterPro" id="IPR004299">
    <property type="entry name" value="MBOAT_fam"/>
</dbReference>
<feature type="transmembrane region" description="Helical" evidence="7">
    <location>
        <begin position="920"/>
        <end position="943"/>
    </location>
</feature>
<feature type="compositionally biased region" description="Basic and acidic residues" evidence="8">
    <location>
        <begin position="1359"/>
        <end position="1378"/>
    </location>
</feature>
<evidence type="ECO:0000256" key="5">
    <source>
        <dbReference type="ARBA" id="ARBA00022989"/>
    </source>
</evidence>
<feature type="transmembrane region" description="Helical" evidence="7">
    <location>
        <begin position="844"/>
        <end position="868"/>
    </location>
</feature>
<evidence type="ECO:0000256" key="6">
    <source>
        <dbReference type="ARBA" id="ARBA00023136"/>
    </source>
</evidence>
<feature type="transmembrane region" description="Helical" evidence="7">
    <location>
        <begin position="1083"/>
        <end position="1107"/>
    </location>
</feature>
<feature type="transmembrane region" description="Helical" evidence="7">
    <location>
        <begin position="6"/>
        <end position="22"/>
    </location>
</feature>
<sequence length="1384" mass="154122">MSPEEWTYLVVLLISIPIGFLFKKAGPGLKRWGAAAVGLGLTLFTCGPHTLHSLVTILGTWALIQAQPCSCHALALAWTFSYLLFFRALSLLGLPTPTPFTNAVQLLLTLKLVSLASEVQDLHLAQRKDMASGFSQGPSLGLLPDVPSLMDTLSYSYCYVGIMTVFCWPPPMAHTCPHPHWRNNQAGSWEAVREDAFYARPLPARLFYMIPVFFAFRMRFYVAWIAAECGCIAAGFGGSPVGAHGPGAAPPSNAHPPAGDASQCRRVLPLLPRKPPYPAGRGCLQLLLSLPLPCPVLPCLALPQSLQPWAASPEEAASWEYDYEAVRNIDCYGTDFCVRVRDGMRYWNMTVQWWLAQYIYKSAPARSYVLRSAWTMLLSAYWHGLHPGYYLSFLTIPLCLAAEGRLESALRGRLSPAGQKAWDWAHWFLKMRAYDYMCMGFVLLSLRDTLRYWASIYFCVHLLALAALGLGLALGGGGPGRRKAASQAPSPAPEKLHEETHWASASRRPLPAGAPSSGKCTVIPGAAWWPGRSLSSVLNELPSAATLRYRGPGVLPWGALEEEEEDGGRSIQAFREDAQQELQEPRPSRELPWPMQARRAHRRSQARDHVALGSESRAAHWALLLRRSKEKINEGVRTLQPWAWTLKKIGGQFGAGTESYFSLLRFLLLLNVLASVLKACMVLLPTWLEGAPPGPSGSGECGSYNPHPTGLVSFPTQLFNLLSGEGYLEWSPLFYGFYPPHLRLAVTYLCSVFAIGLVCLLLILHRSVSGLKQTLLAESGALTSYSHRVFSAWDFGLCGDVHVRLRQHNILYELQVELEEAAVRRRAAVRTLGQQTRVWFVRALVNLLVVTLLGAAFYGIYWATAYTVQLQEEPFVQQRPLLKLGVDYLPSIFISGVNFVLPPVFKLIAPLEGYTRSRQIVFILLRTVFLRLASLLVLLFSLWDKITCGGNAEAQGCKTCGYNYKELPCWETRLGQEMYKLLLFDLLAGLAVTLLLQFPRKLLCGLCPGALGRVLGTQEFQVPDEVLGLIYAQTVVWVGSFFCPLLPMLNTAKFLLLFYLKKFTLFSTCSPASRTFRASTVNFFFPLVLLVGLAISAVPVLYSIFVIPPSKLCGPFRGQLSIWDPIPKTICTLPKTAKNLLFFLGTQGFAVPLLLLSSILMAYTVALANSYGRLVSELKRQMESAGYGAMNILPKKSWHVRNKDNVARVRRDEAQAREEEKERERRVLLAQQEARTEFLRKKARHQNSRPELEAAEAEAPSSGPVDLFRELLEDGKGVARGNKEYEEEKRQEKERQEKALGILTYLGQSAAEAQTQPPWYQLPPGRGSPPPGPGPDEKLKSRLDPLREMQKHLGRKRRPSSDEGRKDKKGSREKEASGKQRLHK</sequence>
<gene>
    <name evidence="10" type="ORF">TREES_T100011658</name>
</gene>
<dbReference type="InterPro" id="IPR012496">
    <property type="entry name" value="TMC_dom"/>
</dbReference>
<proteinExistence type="inferred from homology"/>
<evidence type="ECO:0000256" key="3">
    <source>
        <dbReference type="ARBA" id="ARBA00022692"/>
    </source>
</evidence>
<dbReference type="Pfam" id="PF07810">
    <property type="entry name" value="TMC"/>
    <property type="match status" value="1"/>
</dbReference>
<dbReference type="eggNOG" id="ENOG502S3W0">
    <property type="taxonomic scope" value="Eukaryota"/>
</dbReference>
<feature type="transmembrane region" description="Helical" evidence="7">
    <location>
        <begin position="452"/>
        <end position="474"/>
    </location>
</feature>
<name>L9L1Q7_TUPCH</name>
<organism evidence="10 11">
    <name type="scientific">Tupaia chinensis</name>
    <name type="common">Chinese tree shrew</name>
    <name type="synonym">Tupaia belangeri chinensis</name>
    <dbReference type="NCBI Taxonomy" id="246437"/>
    <lineage>
        <taxon>Eukaryota</taxon>
        <taxon>Metazoa</taxon>
        <taxon>Chordata</taxon>
        <taxon>Craniata</taxon>
        <taxon>Vertebrata</taxon>
        <taxon>Euteleostomi</taxon>
        <taxon>Mammalia</taxon>
        <taxon>Eutheria</taxon>
        <taxon>Euarchontoglires</taxon>
        <taxon>Scandentia</taxon>
        <taxon>Tupaiidae</taxon>
        <taxon>Tupaia</taxon>
    </lineage>
</organism>
<dbReference type="STRING" id="246437.L9L1Q7"/>
<comment type="similarity">
    <text evidence="2 7">Belongs to the TMC family.</text>
</comment>
<evidence type="ECO:0000313" key="11">
    <source>
        <dbReference type="Proteomes" id="UP000011518"/>
    </source>
</evidence>
<accession>L9L1Q7</accession>
<keyword evidence="4" id="KW-0256">Endoplasmic reticulum</keyword>
<dbReference type="PANTHER" id="PTHR23302:SF45">
    <property type="entry name" value="TRANSMEMBRANE CHANNEL-LIKE PROTEIN 4"/>
    <property type="match status" value="1"/>
</dbReference>
<evidence type="ECO:0000256" key="4">
    <source>
        <dbReference type="ARBA" id="ARBA00022824"/>
    </source>
</evidence>
<feature type="transmembrane region" description="Helical" evidence="7">
    <location>
        <begin position="34"/>
        <end position="64"/>
    </location>
</feature>
<evidence type="ECO:0000256" key="1">
    <source>
        <dbReference type="ARBA" id="ARBA00004477"/>
    </source>
</evidence>
<dbReference type="GO" id="GO:0005886">
    <property type="term" value="C:plasma membrane"/>
    <property type="evidence" value="ECO:0007669"/>
    <property type="project" value="InterPro"/>
</dbReference>
<feature type="transmembrane region" description="Helical" evidence="7">
    <location>
        <begin position="745"/>
        <end position="764"/>
    </location>
</feature>
<dbReference type="InterPro" id="IPR019339">
    <property type="entry name" value="CIR_N_dom"/>
</dbReference>
<reference evidence="11" key="1">
    <citation type="submission" date="2012-07" db="EMBL/GenBank/DDBJ databases">
        <title>Genome of the Chinese tree shrew, a rising model animal genetically related to primates.</title>
        <authorList>
            <person name="Zhang G."/>
            <person name="Fan Y."/>
            <person name="Yao Y."/>
            <person name="Huang Z."/>
        </authorList>
    </citation>
    <scope>NUCLEOTIDE SEQUENCE [LARGE SCALE GENOMIC DNA]</scope>
</reference>
<dbReference type="GO" id="GO:0005789">
    <property type="term" value="C:endoplasmic reticulum membrane"/>
    <property type="evidence" value="ECO:0007669"/>
    <property type="project" value="UniProtKB-SubCell"/>
</dbReference>
<protein>
    <recommendedName>
        <fullName evidence="7">Transmembrane channel-like protein</fullName>
    </recommendedName>
</protein>
<evidence type="ECO:0000256" key="8">
    <source>
        <dbReference type="SAM" id="MobiDB-lite"/>
    </source>
</evidence>
<comment type="subcellular location">
    <subcellularLocation>
        <location evidence="1">Endoplasmic reticulum membrane</location>
        <topology evidence="1">Multi-pass membrane protein</topology>
    </subcellularLocation>
    <subcellularLocation>
        <location evidence="7">Membrane</location>
        <topology evidence="7">Multi-pass membrane protein</topology>
    </subcellularLocation>
</comment>
<reference evidence="11" key="2">
    <citation type="journal article" date="2013" name="Nat. Commun.">
        <title>Genome of the Chinese tree shrew.</title>
        <authorList>
            <person name="Fan Y."/>
            <person name="Huang Z.Y."/>
            <person name="Cao C.C."/>
            <person name="Chen C.S."/>
            <person name="Chen Y.X."/>
            <person name="Fan D.D."/>
            <person name="He J."/>
            <person name="Hou H.L."/>
            <person name="Hu L."/>
            <person name="Hu X.T."/>
            <person name="Jiang X.T."/>
            <person name="Lai R."/>
            <person name="Lang Y.S."/>
            <person name="Liang B."/>
            <person name="Liao S.G."/>
            <person name="Mu D."/>
            <person name="Ma Y.Y."/>
            <person name="Niu Y.Y."/>
            <person name="Sun X.Q."/>
            <person name="Xia J.Q."/>
            <person name="Xiao J."/>
            <person name="Xiong Z.Q."/>
            <person name="Xu L."/>
            <person name="Yang L."/>
            <person name="Zhang Y."/>
            <person name="Zhao W."/>
            <person name="Zhao X.D."/>
            <person name="Zheng Y.T."/>
            <person name="Zhou J.M."/>
            <person name="Zhu Y.B."/>
            <person name="Zhang G.J."/>
            <person name="Wang J."/>
            <person name="Yao Y.G."/>
        </authorList>
    </citation>
    <scope>NUCLEOTIDE SEQUENCE [LARGE SCALE GENOMIC DNA]</scope>
</reference>
<evidence type="ECO:0000259" key="9">
    <source>
        <dbReference type="SMART" id="SM01083"/>
    </source>
</evidence>
<feature type="domain" description="CBF1-interacting co-repressor CIR N-terminal" evidence="9">
    <location>
        <begin position="1197"/>
        <end position="1233"/>
    </location>
</feature>
<evidence type="ECO:0000256" key="7">
    <source>
        <dbReference type="RuleBase" id="RU310713"/>
    </source>
</evidence>
<dbReference type="GO" id="GO:0008381">
    <property type="term" value="F:mechanosensitive monoatomic ion channel activity"/>
    <property type="evidence" value="ECO:0007669"/>
    <property type="project" value="TreeGrafter"/>
</dbReference>
<evidence type="ECO:0000256" key="2">
    <source>
        <dbReference type="ARBA" id="ARBA00006510"/>
    </source>
</evidence>
<feature type="compositionally biased region" description="Basic and acidic residues" evidence="8">
    <location>
        <begin position="1335"/>
        <end position="1351"/>
    </location>
</feature>
<keyword evidence="5 7" id="KW-1133">Transmembrane helix</keyword>
<feature type="region of interest" description="Disordered" evidence="8">
    <location>
        <begin position="481"/>
        <end position="517"/>
    </location>
</feature>
<feature type="region of interest" description="Disordered" evidence="8">
    <location>
        <begin position="1239"/>
        <end position="1265"/>
    </location>
</feature>
<feature type="transmembrane region" description="Helical" evidence="7">
    <location>
        <begin position="888"/>
        <end position="908"/>
    </location>
</feature>
<keyword evidence="11" id="KW-1185">Reference proteome</keyword>
<dbReference type="InterPro" id="IPR038900">
    <property type="entry name" value="TMC"/>
</dbReference>